<evidence type="ECO:0000313" key="2">
    <source>
        <dbReference type="Proteomes" id="UP001362999"/>
    </source>
</evidence>
<name>A0AAW0D1N6_9AGAR</name>
<dbReference type="AlphaFoldDB" id="A0AAW0D1N6"/>
<dbReference type="EMBL" id="JAWWNJ010000011">
    <property type="protein sequence ID" value="KAK7045167.1"/>
    <property type="molecule type" value="Genomic_DNA"/>
</dbReference>
<evidence type="ECO:0000313" key="1">
    <source>
        <dbReference type="EMBL" id="KAK7045167.1"/>
    </source>
</evidence>
<accession>A0AAW0D1N6</accession>
<reference evidence="1 2" key="1">
    <citation type="journal article" date="2024" name="J Genomics">
        <title>Draft genome sequencing and assembly of Favolaschia claudopus CIRM-BRFM 2984 isolated from oak limbs.</title>
        <authorList>
            <person name="Navarro D."/>
            <person name="Drula E."/>
            <person name="Chaduli D."/>
            <person name="Cazenave R."/>
            <person name="Ahrendt S."/>
            <person name="Wang J."/>
            <person name="Lipzen A."/>
            <person name="Daum C."/>
            <person name="Barry K."/>
            <person name="Grigoriev I.V."/>
            <person name="Favel A."/>
            <person name="Rosso M.N."/>
            <person name="Martin F."/>
        </authorList>
    </citation>
    <scope>NUCLEOTIDE SEQUENCE [LARGE SCALE GENOMIC DNA]</scope>
    <source>
        <strain evidence="1 2">CIRM-BRFM 2984</strain>
    </source>
</reference>
<organism evidence="1 2">
    <name type="scientific">Favolaschia claudopus</name>
    <dbReference type="NCBI Taxonomy" id="2862362"/>
    <lineage>
        <taxon>Eukaryota</taxon>
        <taxon>Fungi</taxon>
        <taxon>Dikarya</taxon>
        <taxon>Basidiomycota</taxon>
        <taxon>Agaricomycotina</taxon>
        <taxon>Agaricomycetes</taxon>
        <taxon>Agaricomycetidae</taxon>
        <taxon>Agaricales</taxon>
        <taxon>Marasmiineae</taxon>
        <taxon>Mycenaceae</taxon>
        <taxon>Favolaschia</taxon>
    </lineage>
</organism>
<comment type="caution">
    <text evidence="1">The sequence shown here is derived from an EMBL/GenBank/DDBJ whole genome shotgun (WGS) entry which is preliminary data.</text>
</comment>
<gene>
    <name evidence="1" type="ORF">R3P38DRAFT_2766696</name>
</gene>
<protein>
    <submittedName>
        <fullName evidence="1">Uncharacterized protein</fullName>
    </submittedName>
</protein>
<sequence length="234" mass="26283">MIIPYLPNPGFNSGHFLGNTQWIICIDSTGFLKPILRGHQILAKPCPDLRVKTNLPETWGSDASQPRSPNIGDMLTTCPTVATQAVVSASWPWCRLSSSKFSFNQYGHFSPNLTTWCSESLKRGCRLTRCSARTVQEEKPYHISFPMEWKLYKIAGLTKSKSHAENLVRTRTYFPISKLLALALLGCRNRIRLTVETLPELARRFNWRLPAHTTFTAFSNVIGDLACLAAIRAG</sequence>
<dbReference type="Proteomes" id="UP001362999">
    <property type="component" value="Unassembled WGS sequence"/>
</dbReference>
<proteinExistence type="predicted"/>
<keyword evidence="2" id="KW-1185">Reference proteome</keyword>